<dbReference type="PANTHER" id="PTHR21668">
    <property type="entry name" value="EIF-1A"/>
    <property type="match status" value="1"/>
</dbReference>
<evidence type="ECO:0000313" key="3">
    <source>
        <dbReference type="EMBL" id="QHT07065.1"/>
    </source>
</evidence>
<proteinExistence type="inferred from homology"/>
<dbReference type="GO" id="GO:0003723">
    <property type="term" value="F:RNA binding"/>
    <property type="evidence" value="ECO:0007669"/>
    <property type="project" value="InterPro"/>
</dbReference>
<evidence type="ECO:0000256" key="1">
    <source>
        <dbReference type="SAM" id="MobiDB-lite"/>
    </source>
</evidence>
<dbReference type="PROSITE" id="PS50832">
    <property type="entry name" value="S1_IF1_TYPE"/>
    <property type="match status" value="1"/>
</dbReference>
<dbReference type="HAMAP" id="MF_00216">
    <property type="entry name" value="aIF_1A"/>
    <property type="match status" value="1"/>
</dbReference>
<dbReference type="CDD" id="cd05793">
    <property type="entry name" value="S1_IF1A"/>
    <property type="match status" value="1"/>
</dbReference>
<protein>
    <recommendedName>
        <fullName evidence="2">S1-like domain-containing protein</fullName>
    </recommendedName>
</protein>
<dbReference type="GO" id="GO:0003743">
    <property type="term" value="F:translation initiation factor activity"/>
    <property type="evidence" value="ECO:0007669"/>
    <property type="project" value="InterPro"/>
</dbReference>
<evidence type="ECO:0000259" key="2">
    <source>
        <dbReference type="PROSITE" id="PS50832"/>
    </source>
</evidence>
<feature type="domain" description="S1-like" evidence="2">
    <location>
        <begin position="18"/>
        <end position="95"/>
    </location>
</feature>
<dbReference type="Gene3D" id="2.40.50.140">
    <property type="entry name" value="Nucleic acid-binding proteins"/>
    <property type="match status" value="1"/>
</dbReference>
<dbReference type="InterPro" id="IPR001253">
    <property type="entry name" value="TIF_eIF-1A"/>
</dbReference>
<dbReference type="SMART" id="SM00652">
    <property type="entry name" value="eIF1a"/>
    <property type="match status" value="1"/>
</dbReference>
<dbReference type="InterPro" id="IPR012340">
    <property type="entry name" value="NA-bd_OB-fold"/>
</dbReference>
<feature type="region of interest" description="Disordered" evidence="1">
    <location>
        <begin position="1"/>
        <end position="21"/>
    </location>
</feature>
<dbReference type="InterPro" id="IPR006196">
    <property type="entry name" value="RNA-binding_domain_S1_IF1"/>
</dbReference>
<dbReference type="AlphaFoldDB" id="A0A6C0CU88"/>
<name>A0A6C0CU88_9ZZZZ</name>
<dbReference type="Pfam" id="PF01176">
    <property type="entry name" value="eIF-1a"/>
    <property type="match status" value="1"/>
</dbReference>
<organism evidence="3">
    <name type="scientific">viral metagenome</name>
    <dbReference type="NCBI Taxonomy" id="1070528"/>
    <lineage>
        <taxon>unclassified sequences</taxon>
        <taxon>metagenomes</taxon>
        <taxon>organismal metagenomes</taxon>
    </lineage>
</organism>
<accession>A0A6C0CU88</accession>
<sequence length="155" mass="18231">MYKSRINNAKRRSNREEKKRDIVHPDEGQEYGIVQEMLGNGRTRVLCHDKSIKIGRICGSMRKFKSKVLIESGDLVIVSAREFEKDKVDIIHKYGFDEAHDIAYNGYLPEYLYRVYTNPECFNYSITEDTTGDYVMFSHQTKNEEDEEYIDINDI</sequence>
<reference evidence="3" key="1">
    <citation type="journal article" date="2020" name="Nature">
        <title>Giant virus diversity and host interactions through global metagenomics.</title>
        <authorList>
            <person name="Schulz F."/>
            <person name="Roux S."/>
            <person name="Paez-Espino D."/>
            <person name="Jungbluth S."/>
            <person name="Walsh D.A."/>
            <person name="Denef V.J."/>
            <person name="McMahon K.D."/>
            <person name="Konstantinidis K.T."/>
            <person name="Eloe-Fadrosh E.A."/>
            <person name="Kyrpides N.C."/>
            <person name="Woyke T."/>
        </authorList>
    </citation>
    <scope>NUCLEOTIDE SEQUENCE</scope>
    <source>
        <strain evidence="3">GVMAG-M-3300021962-46</strain>
    </source>
</reference>
<dbReference type="SUPFAM" id="SSF50249">
    <property type="entry name" value="Nucleic acid-binding proteins"/>
    <property type="match status" value="1"/>
</dbReference>
<dbReference type="EMBL" id="MN739479">
    <property type="protein sequence ID" value="QHT07065.1"/>
    <property type="molecule type" value="Genomic_DNA"/>
</dbReference>